<reference evidence="1 2" key="1">
    <citation type="journal article" date="2011" name="Science">
        <title>The ecoresponsive genome of Daphnia pulex.</title>
        <authorList>
            <person name="Colbourne J.K."/>
            <person name="Pfrender M.E."/>
            <person name="Gilbert D."/>
            <person name="Thomas W.K."/>
            <person name="Tucker A."/>
            <person name="Oakley T.H."/>
            <person name="Tokishita S."/>
            <person name="Aerts A."/>
            <person name="Arnold G.J."/>
            <person name="Basu M.K."/>
            <person name="Bauer D.J."/>
            <person name="Caceres C.E."/>
            <person name="Carmel L."/>
            <person name="Casola C."/>
            <person name="Choi J.H."/>
            <person name="Detter J.C."/>
            <person name="Dong Q."/>
            <person name="Dusheyko S."/>
            <person name="Eads B.D."/>
            <person name="Frohlich T."/>
            <person name="Geiler-Samerotte K.A."/>
            <person name="Gerlach D."/>
            <person name="Hatcher P."/>
            <person name="Jogdeo S."/>
            <person name="Krijgsveld J."/>
            <person name="Kriventseva E.V."/>
            <person name="Kultz D."/>
            <person name="Laforsch C."/>
            <person name="Lindquist E."/>
            <person name="Lopez J."/>
            <person name="Manak J.R."/>
            <person name="Muller J."/>
            <person name="Pangilinan J."/>
            <person name="Patwardhan R.P."/>
            <person name="Pitluck S."/>
            <person name="Pritham E.J."/>
            <person name="Rechtsteiner A."/>
            <person name="Rho M."/>
            <person name="Rogozin I.B."/>
            <person name="Sakarya O."/>
            <person name="Salamov A."/>
            <person name="Schaack S."/>
            <person name="Shapiro H."/>
            <person name="Shiga Y."/>
            <person name="Skalitzky C."/>
            <person name="Smith Z."/>
            <person name="Souvorov A."/>
            <person name="Sung W."/>
            <person name="Tang Z."/>
            <person name="Tsuchiya D."/>
            <person name="Tu H."/>
            <person name="Vos H."/>
            <person name="Wang M."/>
            <person name="Wolf Y.I."/>
            <person name="Yamagata H."/>
            <person name="Yamada T."/>
            <person name="Ye Y."/>
            <person name="Shaw J.R."/>
            <person name="Andrews J."/>
            <person name="Crease T.J."/>
            <person name="Tang H."/>
            <person name="Lucas S.M."/>
            <person name="Robertson H.M."/>
            <person name="Bork P."/>
            <person name="Koonin E.V."/>
            <person name="Zdobnov E.M."/>
            <person name="Grigoriev I.V."/>
            <person name="Lynch M."/>
            <person name="Boore J.L."/>
        </authorList>
    </citation>
    <scope>NUCLEOTIDE SEQUENCE [LARGE SCALE GENOMIC DNA]</scope>
</reference>
<dbReference type="KEGG" id="dpx:DAPPUDRAFT_249302"/>
<proteinExistence type="predicted"/>
<keyword evidence="2" id="KW-1185">Reference proteome</keyword>
<dbReference type="InParanoid" id="E9GWD4"/>
<protein>
    <submittedName>
        <fullName evidence="1">Uncharacterized protein</fullName>
    </submittedName>
</protein>
<gene>
    <name evidence="1" type="ORF">DAPPUDRAFT_249302</name>
</gene>
<dbReference type="HOGENOM" id="CLU_1125516_0_0_1"/>
<evidence type="ECO:0000313" key="1">
    <source>
        <dbReference type="EMBL" id="EFX76209.1"/>
    </source>
</evidence>
<dbReference type="SUPFAM" id="SSF54001">
    <property type="entry name" value="Cysteine proteinases"/>
    <property type="match status" value="1"/>
</dbReference>
<dbReference type="AlphaFoldDB" id="E9GWD4"/>
<dbReference type="InterPro" id="IPR038765">
    <property type="entry name" value="Papain-like_cys_pep_sf"/>
</dbReference>
<name>E9GWD4_DAPPU</name>
<dbReference type="Proteomes" id="UP000000305">
    <property type="component" value="Unassembled WGS sequence"/>
</dbReference>
<sequence>MVDTHDLGGVKPESGKLPCGPEFVNLLESDSAEESSIFSVDAKDRGCRGVILGASDTLLLESGEKLNDTVIDHFFDVAIRDFNVEHTIVCSALFYAKLASSGGITLNVYDSLISHEVSYKSVIDRVIEYIEDELRTKDGSKDTPLGLVDVLVNHVAVPRQLPGYQDCGALGFSWAISKVFDAIYNSDIVCYNLARLRNLLGHGSFVMGMKRKRVDMVECTQGIILLGKMWRHVTFGNVYWEFDCVKS</sequence>
<accession>E9GWD4</accession>
<evidence type="ECO:0000313" key="2">
    <source>
        <dbReference type="Proteomes" id="UP000000305"/>
    </source>
</evidence>
<dbReference type="EMBL" id="GL732570">
    <property type="protein sequence ID" value="EFX76209.1"/>
    <property type="molecule type" value="Genomic_DNA"/>
</dbReference>
<organism evidence="1 2">
    <name type="scientific">Daphnia pulex</name>
    <name type="common">Water flea</name>
    <dbReference type="NCBI Taxonomy" id="6669"/>
    <lineage>
        <taxon>Eukaryota</taxon>
        <taxon>Metazoa</taxon>
        <taxon>Ecdysozoa</taxon>
        <taxon>Arthropoda</taxon>
        <taxon>Crustacea</taxon>
        <taxon>Branchiopoda</taxon>
        <taxon>Diplostraca</taxon>
        <taxon>Cladocera</taxon>
        <taxon>Anomopoda</taxon>
        <taxon>Daphniidae</taxon>
        <taxon>Daphnia</taxon>
    </lineage>
</organism>